<dbReference type="Pfam" id="PF01171">
    <property type="entry name" value="ATP_bind_3"/>
    <property type="match status" value="1"/>
</dbReference>
<dbReference type="PANTHER" id="PTHR43033">
    <property type="entry name" value="TRNA(ILE)-LYSIDINE SYNTHASE-RELATED"/>
    <property type="match status" value="1"/>
</dbReference>
<dbReference type="InterPro" id="IPR014729">
    <property type="entry name" value="Rossmann-like_a/b/a_fold"/>
</dbReference>
<keyword evidence="2" id="KW-0436">Ligase</keyword>
<accession>A0A6J7MU45</accession>
<evidence type="ECO:0000313" key="9">
    <source>
        <dbReference type="EMBL" id="CAB4984640.1"/>
    </source>
</evidence>
<sequence length="294" mass="31209">MTRPADLLQRCTFPDPGFPVTCAVSGGADSLALLVLATYNGCVVTAVHVDHGVRPESAGEADVVAAAADRFGASFIAERIRVEPGPNLEARMRAARYGVLPPDVLTGHTADDQAETVLLNLLRGAGRAGLAGMGPERHPILRLRRSETEALCASLGLQPVSDPSNASRDFSRNRVRHELLPLANDIAQRDVPLLIARTAATLREDEDLLEQLASTLDPTDARALVAAPRPLAVRAVRRWLVPFLCGYPPDLAAVERVLDVAAGRSGACEIGGGVTIRRSAQHLTVLTTPPTPAR</sequence>
<dbReference type="HAMAP" id="MF_01161">
    <property type="entry name" value="tRNA_Ile_lys_synt"/>
    <property type="match status" value="1"/>
</dbReference>
<dbReference type="Gene3D" id="3.40.50.620">
    <property type="entry name" value="HUPs"/>
    <property type="match status" value="1"/>
</dbReference>
<dbReference type="EMBL" id="CAFAAJ010000059">
    <property type="protein sequence ID" value="CAB4803113.1"/>
    <property type="molecule type" value="Genomic_DNA"/>
</dbReference>
<evidence type="ECO:0000256" key="1">
    <source>
        <dbReference type="ARBA" id="ARBA00013267"/>
    </source>
</evidence>
<dbReference type="EMBL" id="CAFBON010000061">
    <property type="protein sequence ID" value="CAB4984640.1"/>
    <property type="molecule type" value="Genomic_DNA"/>
</dbReference>
<keyword evidence="4" id="KW-0547">Nucleotide-binding</keyword>
<dbReference type="InterPro" id="IPR011063">
    <property type="entry name" value="TilS/TtcA_N"/>
</dbReference>
<dbReference type="CDD" id="cd01992">
    <property type="entry name" value="TilS_N"/>
    <property type="match status" value="1"/>
</dbReference>
<protein>
    <recommendedName>
        <fullName evidence="1">tRNA(Ile)-lysidine synthetase</fullName>
        <ecNumber evidence="1">6.3.4.19</ecNumber>
    </recommendedName>
</protein>
<evidence type="ECO:0000259" key="7">
    <source>
        <dbReference type="Pfam" id="PF01171"/>
    </source>
</evidence>
<dbReference type="GO" id="GO:0005524">
    <property type="term" value="F:ATP binding"/>
    <property type="evidence" value="ECO:0007669"/>
    <property type="project" value="UniProtKB-KW"/>
</dbReference>
<dbReference type="EC" id="6.3.4.19" evidence="1"/>
<keyword evidence="3" id="KW-0819">tRNA processing</keyword>
<dbReference type="NCBIfam" id="TIGR02432">
    <property type="entry name" value="lysidine_TilS_N"/>
    <property type="match status" value="1"/>
</dbReference>
<dbReference type="GO" id="GO:0008033">
    <property type="term" value="P:tRNA processing"/>
    <property type="evidence" value="ECO:0007669"/>
    <property type="project" value="UniProtKB-KW"/>
</dbReference>
<name>A0A6J7MU45_9ZZZZ</name>
<dbReference type="SUPFAM" id="SSF52402">
    <property type="entry name" value="Adenine nucleotide alpha hydrolases-like"/>
    <property type="match status" value="1"/>
</dbReference>
<evidence type="ECO:0000256" key="3">
    <source>
        <dbReference type="ARBA" id="ARBA00022694"/>
    </source>
</evidence>
<evidence type="ECO:0000313" key="8">
    <source>
        <dbReference type="EMBL" id="CAB4803113.1"/>
    </source>
</evidence>
<keyword evidence="5" id="KW-0067">ATP-binding</keyword>
<evidence type="ECO:0000256" key="6">
    <source>
        <dbReference type="ARBA" id="ARBA00048539"/>
    </source>
</evidence>
<reference evidence="9" key="1">
    <citation type="submission" date="2020-05" db="EMBL/GenBank/DDBJ databases">
        <authorList>
            <person name="Chiriac C."/>
            <person name="Salcher M."/>
            <person name="Ghai R."/>
            <person name="Kavagutti S V."/>
        </authorList>
    </citation>
    <scope>NUCLEOTIDE SEQUENCE</scope>
</reference>
<organism evidence="9">
    <name type="scientific">freshwater metagenome</name>
    <dbReference type="NCBI Taxonomy" id="449393"/>
    <lineage>
        <taxon>unclassified sequences</taxon>
        <taxon>metagenomes</taxon>
        <taxon>ecological metagenomes</taxon>
    </lineage>
</organism>
<dbReference type="InterPro" id="IPR012795">
    <property type="entry name" value="tRNA_Ile_lys_synt_N"/>
</dbReference>
<comment type="catalytic activity">
    <reaction evidence="6">
        <text>cytidine(34) in tRNA(Ile2) + L-lysine + ATP = lysidine(34) in tRNA(Ile2) + AMP + diphosphate + H(+)</text>
        <dbReference type="Rhea" id="RHEA:43744"/>
        <dbReference type="Rhea" id="RHEA-COMP:10625"/>
        <dbReference type="Rhea" id="RHEA-COMP:10670"/>
        <dbReference type="ChEBI" id="CHEBI:15378"/>
        <dbReference type="ChEBI" id="CHEBI:30616"/>
        <dbReference type="ChEBI" id="CHEBI:32551"/>
        <dbReference type="ChEBI" id="CHEBI:33019"/>
        <dbReference type="ChEBI" id="CHEBI:82748"/>
        <dbReference type="ChEBI" id="CHEBI:83665"/>
        <dbReference type="ChEBI" id="CHEBI:456215"/>
        <dbReference type="EC" id="6.3.4.19"/>
    </reaction>
</comment>
<dbReference type="PANTHER" id="PTHR43033:SF1">
    <property type="entry name" value="TRNA(ILE)-LYSIDINE SYNTHASE-RELATED"/>
    <property type="match status" value="1"/>
</dbReference>
<evidence type="ECO:0000256" key="5">
    <source>
        <dbReference type="ARBA" id="ARBA00022840"/>
    </source>
</evidence>
<dbReference type="InterPro" id="IPR012094">
    <property type="entry name" value="tRNA_Ile_lys_synt"/>
</dbReference>
<dbReference type="AlphaFoldDB" id="A0A6J7MU45"/>
<dbReference type="GO" id="GO:0032267">
    <property type="term" value="F:tRNA(Ile)-lysidine synthase activity"/>
    <property type="evidence" value="ECO:0007669"/>
    <property type="project" value="UniProtKB-EC"/>
</dbReference>
<evidence type="ECO:0000256" key="2">
    <source>
        <dbReference type="ARBA" id="ARBA00022598"/>
    </source>
</evidence>
<dbReference type="SUPFAM" id="SSF82829">
    <property type="entry name" value="MesJ substrate recognition domain-like"/>
    <property type="match status" value="1"/>
</dbReference>
<proteinExistence type="inferred from homology"/>
<evidence type="ECO:0000256" key="4">
    <source>
        <dbReference type="ARBA" id="ARBA00022741"/>
    </source>
</evidence>
<gene>
    <name evidence="8" type="ORF">UFOPK3001_01079</name>
    <name evidence="9" type="ORF">UFOPK3954_00747</name>
</gene>
<feature type="domain" description="tRNA(Ile)-lysidine/2-thiocytidine synthase N-terminal" evidence="7">
    <location>
        <begin position="21"/>
        <end position="178"/>
    </location>
</feature>